<feature type="region of interest" description="Disordered" evidence="1">
    <location>
        <begin position="1"/>
        <end position="20"/>
    </location>
</feature>
<name>W8UUS7_KLEPN</name>
<dbReference type="HOGENOM" id="CLU_3311327_0_0_6"/>
<dbReference type="Proteomes" id="UP000019586">
    <property type="component" value="Chromosome"/>
</dbReference>
<evidence type="ECO:0000313" key="2">
    <source>
        <dbReference type="EMBL" id="AHM79413.1"/>
    </source>
</evidence>
<accession>W8UUS7</accession>
<dbReference type="EMBL" id="CP006918">
    <property type="protein sequence ID" value="AHM79413.1"/>
    <property type="molecule type" value="Genomic_DNA"/>
</dbReference>
<evidence type="ECO:0000313" key="3">
    <source>
        <dbReference type="Proteomes" id="UP000019586"/>
    </source>
</evidence>
<gene>
    <name evidence="2" type="ORF">KPNJ2_02633</name>
</gene>
<proteinExistence type="predicted"/>
<dbReference type="PATRIC" id="fig|1420013.3.peg.2483"/>
<sequence>MSAQGEYRPGKAQPPPGIEAGMALDVHCRWLPDGTLQPL</sequence>
<protein>
    <submittedName>
        <fullName evidence="2">Uncharacterized protein</fullName>
    </submittedName>
</protein>
<reference evidence="2 3" key="1">
    <citation type="journal article" date="2014" name="Proc. Natl. Acad. Sci. U.S.A.">
        <title>Molecular dissection of the evolution of carbapenem-resistant multilocus sequence type 258 Klebsiella pneumoniae.</title>
        <authorList>
            <person name="Deleo F.R."/>
            <person name="Chen L."/>
            <person name="Porcella S.F."/>
            <person name="Martens C.A."/>
            <person name="Kobayashi S.D."/>
            <person name="Porter A.R."/>
            <person name="Chavda K.D."/>
            <person name="Jacobs M.R."/>
            <person name="Mathema B."/>
            <person name="Olsen R.J."/>
            <person name="Bonomo R.A."/>
            <person name="Musser J.M."/>
            <person name="Kreiswirth B.N."/>
        </authorList>
    </citation>
    <scope>NUCLEOTIDE SEQUENCE [LARGE SCALE GENOMIC DNA]</scope>
    <source>
        <strain evidence="2">30684/NJST258_2</strain>
    </source>
</reference>
<dbReference type="AlphaFoldDB" id="W8UUS7"/>
<organism evidence="2 3">
    <name type="scientific">Klebsiella pneumoniae 30684/NJST258_2</name>
    <dbReference type="NCBI Taxonomy" id="1420013"/>
    <lineage>
        <taxon>Bacteria</taxon>
        <taxon>Pseudomonadati</taxon>
        <taxon>Pseudomonadota</taxon>
        <taxon>Gammaproteobacteria</taxon>
        <taxon>Enterobacterales</taxon>
        <taxon>Enterobacteriaceae</taxon>
        <taxon>Klebsiella/Raoultella group</taxon>
        <taxon>Klebsiella</taxon>
        <taxon>Klebsiella pneumoniae complex</taxon>
    </lineage>
</organism>
<evidence type="ECO:0000256" key="1">
    <source>
        <dbReference type="SAM" id="MobiDB-lite"/>
    </source>
</evidence>
<dbReference type="KEGG" id="kps:KPNJ2_02633"/>